<evidence type="ECO:0000313" key="2">
    <source>
        <dbReference type="Proteomes" id="UP000243217"/>
    </source>
</evidence>
<keyword evidence="2" id="KW-1185">Reference proteome</keyword>
<comment type="caution">
    <text evidence="1">The sequence shown here is derived from an EMBL/GenBank/DDBJ whole genome shotgun (WGS) entry which is preliminary data.</text>
</comment>
<name>A0A1V9Y886_9STRA</name>
<proteinExistence type="predicted"/>
<dbReference type="Proteomes" id="UP000243217">
    <property type="component" value="Unassembled WGS sequence"/>
</dbReference>
<gene>
    <name evidence="1" type="ORF">THRCLA_23282</name>
</gene>
<dbReference type="AlphaFoldDB" id="A0A1V9Y886"/>
<evidence type="ECO:0000313" key="1">
    <source>
        <dbReference type="EMBL" id="OQR81904.1"/>
    </source>
</evidence>
<sequence>MCYLFAGDTVIEGTRNEFMPILNQKTTYYIVDCYEARIILLAPPDPSIWSTSSVQLCTVCYMPLWTDDEIDSCHAKLYGDLPQDIVSTNGVVFQDMICNMLKLITIRIGMKQ</sequence>
<organism evidence="1 2">
    <name type="scientific">Thraustotheca clavata</name>
    <dbReference type="NCBI Taxonomy" id="74557"/>
    <lineage>
        <taxon>Eukaryota</taxon>
        <taxon>Sar</taxon>
        <taxon>Stramenopiles</taxon>
        <taxon>Oomycota</taxon>
        <taxon>Saprolegniomycetes</taxon>
        <taxon>Saprolegniales</taxon>
        <taxon>Achlyaceae</taxon>
        <taxon>Thraustotheca</taxon>
    </lineage>
</organism>
<reference evidence="1 2" key="1">
    <citation type="journal article" date="2014" name="Genome Biol. Evol.">
        <title>The secreted proteins of Achlya hypogyna and Thraustotheca clavata identify the ancestral oomycete secretome and reveal gene acquisitions by horizontal gene transfer.</title>
        <authorList>
            <person name="Misner I."/>
            <person name="Blouin N."/>
            <person name="Leonard G."/>
            <person name="Richards T.A."/>
            <person name="Lane C.E."/>
        </authorList>
    </citation>
    <scope>NUCLEOTIDE SEQUENCE [LARGE SCALE GENOMIC DNA]</scope>
    <source>
        <strain evidence="1 2">ATCC 34112</strain>
    </source>
</reference>
<protein>
    <submittedName>
        <fullName evidence="1">Uncharacterized protein</fullName>
    </submittedName>
</protein>
<dbReference type="EMBL" id="JNBS01004873">
    <property type="protein sequence ID" value="OQR81904.1"/>
    <property type="molecule type" value="Genomic_DNA"/>
</dbReference>
<accession>A0A1V9Y886</accession>